<feature type="transmembrane region" description="Helical" evidence="1">
    <location>
        <begin position="12"/>
        <end position="30"/>
    </location>
</feature>
<dbReference type="AlphaFoldDB" id="A0A197JC93"/>
<dbReference type="SUPFAM" id="SSF47240">
    <property type="entry name" value="Ferritin-like"/>
    <property type="match status" value="1"/>
</dbReference>
<evidence type="ECO:0000259" key="2">
    <source>
        <dbReference type="Pfam" id="PF09537"/>
    </source>
</evidence>
<gene>
    <name evidence="3" type="ORF">K457DRAFT_131499</name>
</gene>
<organism evidence="3 4">
    <name type="scientific">Linnemannia elongata AG-77</name>
    <dbReference type="NCBI Taxonomy" id="1314771"/>
    <lineage>
        <taxon>Eukaryota</taxon>
        <taxon>Fungi</taxon>
        <taxon>Fungi incertae sedis</taxon>
        <taxon>Mucoromycota</taxon>
        <taxon>Mortierellomycotina</taxon>
        <taxon>Mortierellomycetes</taxon>
        <taxon>Mortierellales</taxon>
        <taxon>Mortierellaceae</taxon>
        <taxon>Linnemannia</taxon>
    </lineage>
</organism>
<dbReference type="InterPro" id="IPR019052">
    <property type="entry name" value="DUF2383"/>
</dbReference>
<evidence type="ECO:0000313" key="4">
    <source>
        <dbReference type="Proteomes" id="UP000078512"/>
    </source>
</evidence>
<protein>
    <recommendedName>
        <fullName evidence="2">DUF2383 domain-containing protein</fullName>
    </recommendedName>
</protein>
<keyword evidence="4" id="KW-1185">Reference proteome</keyword>
<evidence type="ECO:0000313" key="3">
    <source>
        <dbReference type="EMBL" id="OAQ22089.1"/>
    </source>
</evidence>
<reference evidence="3 4" key="1">
    <citation type="submission" date="2016-05" db="EMBL/GenBank/DDBJ databases">
        <title>Genome sequencing reveals origins of a unique bacterial endosymbiosis in the earliest lineages of terrestrial Fungi.</title>
        <authorList>
            <consortium name="DOE Joint Genome Institute"/>
            <person name="Uehling J."/>
            <person name="Gryganskyi A."/>
            <person name="Hameed K."/>
            <person name="Tschaplinski T."/>
            <person name="Misztal P."/>
            <person name="Wu S."/>
            <person name="Desiro A."/>
            <person name="Vande Pol N."/>
            <person name="Du Z.-Y."/>
            <person name="Zienkiewicz A."/>
            <person name="Zienkiewicz K."/>
            <person name="Morin E."/>
            <person name="Tisserant E."/>
            <person name="Splivallo R."/>
            <person name="Hainaut M."/>
            <person name="Henrissat B."/>
            <person name="Ohm R."/>
            <person name="Kuo A."/>
            <person name="Yan J."/>
            <person name="Lipzen A."/>
            <person name="Nolan M."/>
            <person name="Labutti K."/>
            <person name="Barry K."/>
            <person name="Goldstein A."/>
            <person name="Labbe J."/>
            <person name="Schadt C."/>
            <person name="Tuskan G."/>
            <person name="Grigoriev I."/>
            <person name="Martin F."/>
            <person name="Vilgalys R."/>
            <person name="Bonito G."/>
        </authorList>
    </citation>
    <scope>NUCLEOTIDE SEQUENCE [LARGE SCALE GENOMIC DNA]</scope>
    <source>
        <strain evidence="3 4">AG-77</strain>
    </source>
</reference>
<name>A0A197JC93_9FUNG</name>
<keyword evidence="1" id="KW-1133">Transmembrane helix</keyword>
<dbReference type="InterPro" id="IPR009078">
    <property type="entry name" value="Ferritin-like_SF"/>
</dbReference>
<dbReference type="Gene3D" id="1.20.1260.10">
    <property type="match status" value="1"/>
</dbReference>
<dbReference type="EMBL" id="KV442250">
    <property type="protein sequence ID" value="OAQ22089.1"/>
    <property type="molecule type" value="Genomic_DNA"/>
</dbReference>
<proteinExistence type="predicted"/>
<keyword evidence="1" id="KW-0812">Transmembrane</keyword>
<keyword evidence="1" id="KW-0472">Membrane</keyword>
<evidence type="ECO:0000256" key="1">
    <source>
        <dbReference type="SAM" id="Phobius"/>
    </source>
</evidence>
<dbReference type="Proteomes" id="UP000078512">
    <property type="component" value="Unassembled WGS sequence"/>
</dbReference>
<sequence>MLEILEKYQHSLAGLIAVAGWIVTYQFGVFRDRKNKQRDLITDYLLEAYRKLESASQRKKLTDTQIADIESALRDIQIFGSKELIDATDKFIEEFNVSVILVSLFYKEHEMVTLVGTQEDFLKALTELIELDYDAVEAYQAAIERIKDPVYKENLEEFQQDHKRHIQVEQTNQSA</sequence>
<dbReference type="Pfam" id="PF09537">
    <property type="entry name" value="DUF2383"/>
    <property type="match status" value="1"/>
</dbReference>
<accession>A0A197JC93</accession>
<feature type="domain" description="DUF2383" evidence="2">
    <location>
        <begin position="122"/>
        <end position="166"/>
    </location>
</feature>
<dbReference type="OrthoDB" id="14301at2759"/>
<dbReference type="InterPro" id="IPR012347">
    <property type="entry name" value="Ferritin-like"/>
</dbReference>